<reference evidence="2" key="1">
    <citation type="journal article" date="2022" name="bioRxiv">
        <title>Sequencing and chromosome-scale assembly of the giantPleurodeles waltlgenome.</title>
        <authorList>
            <person name="Brown T."/>
            <person name="Elewa A."/>
            <person name="Iarovenko S."/>
            <person name="Subramanian E."/>
            <person name="Araus A.J."/>
            <person name="Petzold A."/>
            <person name="Susuki M."/>
            <person name="Suzuki K.-i.T."/>
            <person name="Hayashi T."/>
            <person name="Toyoda A."/>
            <person name="Oliveira C."/>
            <person name="Osipova E."/>
            <person name="Leigh N.D."/>
            <person name="Simon A."/>
            <person name="Yun M.H."/>
        </authorList>
    </citation>
    <scope>NUCLEOTIDE SEQUENCE</scope>
    <source>
        <strain evidence="2">20211129_DDA</strain>
        <tissue evidence="2">Liver</tissue>
    </source>
</reference>
<feature type="compositionally biased region" description="Polar residues" evidence="1">
    <location>
        <begin position="24"/>
        <end position="33"/>
    </location>
</feature>
<evidence type="ECO:0000313" key="2">
    <source>
        <dbReference type="EMBL" id="KAJ1091179.1"/>
    </source>
</evidence>
<dbReference type="Proteomes" id="UP001066276">
    <property type="component" value="Chromosome 11"/>
</dbReference>
<comment type="caution">
    <text evidence="2">The sequence shown here is derived from an EMBL/GenBank/DDBJ whole genome shotgun (WGS) entry which is preliminary data.</text>
</comment>
<feature type="region of interest" description="Disordered" evidence="1">
    <location>
        <begin position="1"/>
        <end position="65"/>
    </location>
</feature>
<name>A0AAV7LJI9_PLEWA</name>
<evidence type="ECO:0000256" key="1">
    <source>
        <dbReference type="SAM" id="MobiDB-lite"/>
    </source>
</evidence>
<proteinExistence type="predicted"/>
<gene>
    <name evidence="2" type="ORF">NDU88_004306</name>
</gene>
<keyword evidence="3" id="KW-1185">Reference proteome</keyword>
<feature type="region of interest" description="Disordered" evidence="1">
    <location>
        <begin position="99"/>
        <end position="157"/>
    </location>
</feature>
<sequence length="157" mass="17068">MVPVDARRPPFFYTTHSPAGVTKDSINSASQGPTCPLEGYRRSSERTVQPARYPPIGRTPGRESPRLALTASWELRNPKLARLRPPQFFIPEAHGCLTARSRGRGGRRERPSGLAPVRRPGQLPQVCAQRRLRSAGSATGGDGCHLRSGSGRLFTGS</sequence>
<accession>A0AAV7LJI9</accession>
<dbReference type="EMBL" id="JANPWB010000015">
    <property type="protein sequence ID" value="KAJ1091179.1"/>
    <property type="molecule type" value="Genomic_DNA"/>
</dbReference>
<protein>
    <submittedName>
        <fullName evidence="2">Uncharacterized protein</fullName>
    </submittedName>
</protein>
<evidence type="ECO:0000313" key="3">
    <source>
        <dbReference type="Proteomes" id="UP001066276"/>
    </source>
</evidence>
<organism evidence="2 3">
    <name type="scientific">Pleurodeles waltl</name>
    <name type="common">Iberian ribbed newt</name>
    <dbReference type="NCBI Taxonomy" id="8319"/>
    <lineage>
        <taxon>Eukaryota</taxon>
        <taxon>Metazoa</taxon>
        <taxon>Chordata</taxon>
        <taxon>Craniata</taxon>
        <taxon>Vertebrata</taxon>
        <taxon>Euteleostomi</taxon>
        <taxon>Amphibia</taxon>
        <taxon>Batrachia</taxon>
        <taxon>Caudata</taxon>
        <taxon>Salamandroidea</taxon>
        <taxon>Salamandridae</taxon>
        <taxon>Pleurodelinae</taxon>
        <taxon>Pleurodeles</taxon>
    </lineage>
</organism>
<dbReference type="AlphaFoldDB" id="A0AAV7LJI9"/>